<dbReference type="GO" id="GO:0006355">
    <property type="term" value="P:regulation of DNA-templated transcription"/>
    <property type="evidence" value="ECO:0007669"/>
    <property type="project" value="InterPro"/>
</dbReference>
<dbReference type="RefSeq" id="WP_013186946.1">
    <property type="nucleotide sequence ID" value="NC_014230.1"/>
</dbReference>
<proteinExistence type="predicted"/>
<name>A3U7Q8_CROAH</name>
<dbReference type="InterPro" id="IPR000792">
    <property type="entry name" value="Tscrpt_reg_LuxR_C"/>
</dbReference>
<accession>A3U7Q8</accession>
<dbReference type="AlphaFoldDB" id="A3U7Q8"/>
<protein>
    <submittedName>
        <fullName evidence="5">DNA-binding response regulator, LuxR family protein</fullName>
    </submittedName>
</protein>
<feature type="modified residue" description="4-aspartylphosphate" evidence="2">
    <location>
        <position position="56"/>
    </location>
</feature>
<dbReference type="PROSITE" id="PS50043">
    <property type="entry name" value="HTH_LUXR_2"/>
    <property type="match status" value="1"/>
</dbReference>
<dbReference type="SUPFAM" id="SSF52172">
    <property type="entry name" value="CheY-like"/>
    <property type="match status" value="1"/>
</dbReference>
<dbReference type="EMBL" id="CP002046">
    <property type="protein sequence ID" value="EAP88275.1"/>
    <property type="molecule type" value="Genomic_DNA"/>
</dbReference>
<dbReference type="Gene3D" id="3.40.50.2300">
    <property type="match status" value="1"/>
</dbReference>
<dbReference type="OrthoDB" id="2962330at2"/>
<dbReference type="KEGG" id="cat:CA2559_05930"/>
<dbReference type="Proteomes" id="UP000002297">
    <property type="component" value="Chromosome"/>
</dbReference>
<keyword evidence="1 5" id="KW-0238">DNA-binding</keyword>
<dbReference type="Pfam" id="PF00196">
    <property type="entry name" value="GerE"/>
    <property type="match status" value="1"/>
</dbReference>
<dbReference type="PROSITE" id="PS50110">
    <property type="entry name" value="RESPONSE_REGULATORY"/>
    <property type="match status" value="1"/>
</dbReference>
<dbReference type="SMART" id="SM00448">
    <property type="entry name" value="REC"/>
    <property type="match status" value="1"/>
</dbReference>
<dbReference type="eggNOG" id="COG2197">
    <property type="taxonomic scope" value="Bacteria"/>
</dbReference>
<evidence type="ECO:0000313" key="6">
    <source>
        <dbReference type="Proteomes" id="UP000002297"/>
    </source>
</evidence>
<dbReference type="InterPro" id="IPR011006">
    <property type="entry name" value="CheY-like_superfamily"/>
</dbReference>
<dbReference type="PRINTS" id="PR00038">
    <property type="entry name" value="HTHLUXR"/>
</dbReference>
<dbReference type="SUPFAM" id="SSF46894">
    <property type="entry name" value="C-terminal effector domain of the bipartite response regulators"/>
    <property type="match status" value="1"/>
</dbReference>
<dbReference type="CDD" id="cd17534">
    <property type="entry name" value="REC_DC-like"/>
    <property type="match status" value="1"/>
</dbReference>
<dbReference type="InterPro" id="IPR039420">
    <property type="entry name" value="WalR-like"/>
</dbReference>
<dbReference type="GeneID" id="89454454"/>
<dbReference type="CDD" id="cd06170">
    <property type="entry name" value="LuxR_C_like"/>
    <property type="match status" value="1"/>
</dbReference>
<evidence type="ECO:0000259" key="3">
    <source>
        <dbReference type="PROSITE" id="PS50043"/>
    </source>
</evidence>
<dbReference type="SMART" id="SM00421">
    <property type="entry name" value="HTH_LUXR"/>
    <property type="match status" value="1"/>
</dbReference>
<organism evidence="5 6">
    <name type="scientific">Croceibacter atlanticus (strain ATCC BAA-628 / JCM 21780 / CIP 108009 / IAM 15332 / KCTC 12090 / HTCC2559)</name>
    <dbReference type="NCBI Taxonomy" id="216432"/>
    <lineage>
        <taxon>Bacteria</taxon>
        <taxon>Pseudomonadati</taxon>
        <taxon>Bacteroidota</taxon>
        <taxon>Flavobacteriia</taxon>
        <taxon>Flavobacteriales</taxon>
        <taxon>Flavobacteriaceae</taxon>
        <taxon>Croceibacter</taxon>
    </lineage>
</organism>
<dbReference type="InterPro" id="IPR016032">
    <property type="entry name" value="Sig_transdc_resp-reg_C-effctor"/>
</dbReference>
<dbReference type="InterPro" id="IPR001789">
    <property type="entry name" value="Sig_transdc_resp-reg_receiver"/>
</dbReference>
<dbReference type="GO" id="GO:0000160">
    <property type="term" value="P:phosphorelay signal transduction system"/>
    <property type="evidence" value="ECO:0007669"/>
    <property type="project" value="InterPro"/>
</dbReference>
<evidence type="ECO:0000259" key="4">
    <source>
        <dbReference type="PROSITE" id="PS50110"/>
    </source>
</evidence>
<dbReference type="Pfam" id="PF00072">
    <property type="entry name" value="Response_reg"/>
    <property type="match status" value="1"/>
</dbReference>
<reference evidence="5 6" key="1">
    <citation type="journal article" date="2010" name="J. Bacteriol.">
        <title>The complete genome sequence of Croceibacter atlanticus HTCC2559T.</title>
        <authorList>
            <person name="Oh H.M."/>
            <person name="Kang I."/>
            <person name="Ferriera S."/>
            <person name="Giovannoni S.J."/>
            <person name="Cho J.C."/>
        </authorList>
    </citation>
    <scope>NUCLEOTIDE SEQUENCE [LARGE SCALE GENOMIC DNA]</scope>
    <source>
        <strain evidence="6">ATCC BAA-628 / HTCC2559 / KCTC 12090</strain>
    </source>
</reference>
<keyword evidence="6" id="KW-1185">Reference proteome</keyword>
<dbReference type="STRING" id="216432.CA2559_05930"/>
<sequence>MENIKRILLVEDEFIIAKDIKITLEKYAKIKVDTAKNFKQAYELFSVNDYQLLLTDINLNEEKDGIDVASQLKEIKSIPVVFLTAYSDQDIINKAKKVLPFAYLLKPFDEVQLKVTIDLAMLNYKKEVEGIEEVARYSEQIEELTKREKQVLIVLASGKTAKETGDNLNISAHTVEVHKKNIKKKLHMNTMSELINFALSSKLYEVS</sequence>
<dbReference type="HOGENOM" id="CLU_000445_90_1_10"/>
<keyword evidence="2" id="KW-0597">Phosphoprotein</keyword>
<evidence type="ECO:0000313" key="5">
    <source>
        <dbReference type="EMBL" id="EAP88275.1"/>
    </source>
</evidence>
<gene>
    <name evidence="5" type="ordered locus">CA2559_05930</name>
</gene>
<evidence type="ECO:0000256" key="1">
    <source>
        <dbReference type="ARBA" id="ARBA00023125"/>
    </source>
</evidence>
<dbReference type="InterPro" id="IPR036388">
    <property type="entry name" value="WH-like_DNA-bd_sf"/>
</dbReference>
<dbReference type="PANTHER" id="PTHR43214:SF44">
    <property type="entry name" value="TWO-COMPONENT RESPONSE REGULATOR"/>
    <property type="match status" value="1"/>
</dbReference>
<feature type="domain" description="HTH luxR-type" evidence="3">
    <location>
        <begin position="137"/>
        <end position="202"/>
    </location>
</feature>
<evidence type="ECO:0000256" key="2">
    <source>
        <dbReference type="PROSITE-ProRule" id="PRU00169"/>
    </source>
</evidence>
<dbReference type="Gene3D" id="1.10.10.10">
    <property type="entry name" value="Winged helix-like DNA-binding domain superfamily/Winged helix DNA-binding domain"/>
    <property type="match status" value="1"/>
</dbReference>
<dbReference type="PANTHER" id="PTHR43214">
    <property type="entry name" value="TWO-COMPONENT RESPONSE REGULATOR"/>
    <property type="match status" value="1"/>
</dbReference>
<dbReference type="GO" id="GO:0003677">
    <property type="term" value="F:DNA binding"/>
    <property type="evidence" value="ECO:0007669"/>
    <property type="project" value="UniProtKB-KW"/>
</dbReference>
<feature type="domain" description="Response regulatory" evidence="4">
    <location>
        <begin position="6"/>
        <end position="121"/>
    </location>
</feature>